<comment type="caution">
    <text evidence="12">The sequence shown here is derived from an EMBL/GenBank/DDBJ whole genome shotgun (WGS) entry which is preliminary data.</text>
</comment>
<dbReference type="GO" id="GO:0015280">
    <property type="term" value="F:ligand-gated sodium channel activity"/>
    <property type="evidence" value="ECO:0007669"/>
    <property type="project" value="TreeGrafter"/>
</dbReference>
<comment type="subcellular location">
    <subcellularLocation>
        <location evidence="1">Membrane</location>
        <topology evidence="1">Multi-pass membrane protein</topology>
    </subcellularLocation>
</comment>
<evidence type="ECO:0000256" key="6">
    <source>
        <dbReference type="ARBA" id="ARBA00023053"/>
    </source>
</evidence>
<keyword evidence="10 11" id="KW-0407">Ion channel</keyword>
<keyword evidence="8" id="KW-0472">Membrane</keyword>
<evidence type="ECO:0000256" key="8">
    <source>
        <dbReference type="ARBA" id="ARBA00023136"/>
    </source>
</evidence>
<evidence type="ECO:0000256" key="10">
    <source>
        <dbReference type="ARBA" id="ARBA00023303"/>
    </source>
</evidence>
<dbReference type="EMBL" id="MU825881">
    <property type="protein sequence ID" value="KAJ7385276.1"/>
    <property type="molecule type" value="Genomic_DNA"/>
</dbReference>
<dbReference type="PANTHER" id="PTHR11690">
    <property type="entry name" value="AMILORIDE-SENSITIVE SODIUM CHANNEL-RELATED"/>
    <property type="match status" value="1"/>
</dbReference>
<evidence type="ECO:0000256" key="2">
    <source>
        <dbReference type="ARBA" id="ARBA00022448"/>
    </source>
</evidence>
<name>A0A9W9ZP38_9CNID</name>
<evidence type="ECO:0000256" key="1">
    <source>
        <dbReference type="ARBA" id="ARBA00004141"/>
    </source>
</evidence>
<evidence type="ECO:0008006" key="14">
    <source>
        <dbReference type="Google" id="ProtNLM"/>
    </source>
</evidence>
<evidence type="ECO:0000256" key="11">
    <source>
        <dbReference type="RuleBase" id="RU000679"/>
    </source>
</evidence>
<keyword evidence="6" id="KW-0915">Sodium</keyword>
<reference evidence="12" key="1">
    <citation type="submission" date="2023-01" db="EMBL/GenBank/DDBJ databases">
        <title>Genome assembly of the deep-sea coral Lophelia pertusa.</title>
        <authorList>
            <person name="Herrera S."/>
            <person name="Cordes E."/>
        </authorList>
    </citation>
    <scope>NUCLEOTIDE SEQUENCE</scope>
    <source>
        <strain evidence="12">USNM1676648</strain>
        <tissue evidence="12">Polyp</tissue>
    </source>
</reference>
<dbReference type="Pfam" id="PF00858">
    <property type="entry name" value="ASC"/>
    <property type="match status" value="1"/>
</dbReference>
<dbReference type="PRINTS" id="PR01078">
    <property type="entry name" value="AMINACHANNEL"/>
</dbReference>
<sequence length="379" mass="43941">MCTELVLRYMDKPVVSRMEMSFEESLDFPAVTICNLNMLKRKTLRQKRLRQVILGLEKRRLHREMGKPEQRVNTTNTNTTEESIQQHIQTMESSRKESLLSKARNSGEREILSNVGFDSSSFETKFLDKILKSIPEHHLSKIGHGLDEMLKHCRWSTFSCTKGSLRGLWRHFWHWKYGNCYIFNSGVAQDGRKLPVMKIDRAGPYSGLEMDIFIDQGQYTSLTDEAGVRVVLTDQTRMPFPFDEGFSVPTGFSTSVGVRKRYIKRVDPYLNNSCVDENRTEMETHNIYRDKYHMNYSFQACRMSCLATKQVEVCNCSEPRFPDNSSACFSSQQNECIRQVKAKFTRTGLDCVAKCPQPCLENTFRYTFQVLAGQRHSMQ</sequence>
<evidence type="ECO:0000256" key="7">
    <source>
        <dbReference type="ARBA" id="ARBA00023065"/>
    </source>
</evidence>
<dbReference type="AlphaFoldDB" id="A0A9W9ZP38"/>
<proteinExistence type="inferred from homology"/>
<keyword evidence="3 11" id="KW-0894">Sodium channel</keyword>
<protein>
    <recommendedName>
        <fullName evidence="14">Amiloride-sensitive sodium channel</fullName>
    </recommendedName>
</protein>
<dbReference type="PANTHER" id="PTHR11690:SF248">
    <property type="entry name" value="PICKPOCKET 17, ISOFORM A"/>
    <property type="match status" value="1"/>
</dbReference>
<gene>
    <name evidence="12" type="ORF">OS493_016347</name>
</gene>
<keyword evidence="5" id="KW-1133">Transmembrane helix</keyword>
<dbReference type="Gene3D" id="2.60.470.10">
    <property type="entry name" value="Acid-sensing ion channels like domains"/>
    <property type="match status" value="1"/>
</dbReference>
<evidence type="ECO:0000313" key="12">
    <source>
        <dbReference type="EMBL" id="KAJ7385276.1"/>
    </source>
</evidence>
<dbReference type="GO" id="GO:0005886">
    <property type="term" value="C:plasma membrane"/>
    <property type="evidence" value="ECO:0007669"/>
    <property type="project" value="TreeGrafter"/>
</dbReference>
<evidence type="ECO:0000256" key="9">
    <source>
        <dbReference type="ARBA" id="ARBA00023201"/>
    </source>
</evidence>
<dbReference type="OrthoDB" id="6021021at2759"/>
<keyword evidence="2 11" id="KW-0813">Transport</keyword>
<keyword evidence="4 11" id="KW-0812">Transmembrane</keyword>
<comment type="similarity">
    <text evidence="11">Belongs to the amiloride-sensitive sodium channel (TC 1.A.6) family.</text>
</comment>
<organism evidence="12 13">
    <name type="scientific">Desmophyllum pertusum</name>
    <dbReference type="NCBI Taxonomy" id="174260"/>
    <lineage>
        <taxon>Eukaryota</taxon>
        <taxon>Metazoa</taxon>
        <taxon>Cnidaria</taxon>
        <taxon>Anthozoa</taxon>
        <taxon>Hexacorallia</taxon>
        <taxon>Scleractinia</taxon>
        <taxon>Caryophylliina</taxon>
        <taxon>Caryophylliidae</taxon>
        <taxon>Desmophyllum</taxon>
    </lineage>
</organism>
<accession>A0A9W9ZP38</accession>
<evidence type="ECO:0000313" key="13">
    <source>
        <dbReference type="Proteomes" id="UP001163046"/>
    </source>
</evidence>
<dbReference type="Proteomes" id="UP001163046">
    <property type="component" value="Unassembled WGS sequence"/>
</dbReference>
<evidence type="ECO:0000256" key="4">
    <source>
        <dbReference type="ARBA" id="ARBA00022692"/>
    </source>
</evidence>
<keyword evidence="13" id="KW-1185">Reference proteome</keyword>
<keyword evidence="7 11" id="KW-0406">Ion transport</keyword>
<dbReference type="InterPro" id="IPR001873">
    <property type="entry name" value="ENaC"/>
</dbReference>
<evidence type="ECO:0000256" key="5">
    <source>
        <dbReference type="ARBA" id="ARBA00022989"/>
    </source>
</evidence>
<keyword evidence="9 11" id="KW-0739">Sodium transport</keyword>
<evidence type="ECO:0000256" key="3">
    <source>
        <dbReference type="ARBA" id="ARBA00022461"/>
    </source>
</evidence>